<dbReference type="AlphaFoldDB" id="A0A7J2U2L7"/>
<accession>A0A7J2U2L7</accession>
<dbReference type="InterPro" id="IPR050312">
    <property type="entry name" value="IolE/XylAMocC-like"/>
</dbReference>
<name>A0A7J2U2L7_9CREN</name>
<protein>
    <submittedName>
        <fullName evidence="2">Sugar phosphate isomerase/epimerase</fullName>
    </submittedName>
</protein>
<dbReference type="Gene3D" id="3.20.20.150">
    <property type="entry name" value="Divalent-metal-dependent TIM barrel enzymes"/>
    <property type="match status" value="1"/>
</dbReference>
<dbReference type="PANTHER" id="PTHR12110">
    <property type="entry name" value="HYDROXYPYRUVATE ISOMERASE"/>
    <property type="match status" value="1"/>
</dbReference>
<organism evidence="2">
    <name type="scientific">Ignisphaera aggregans</name>
    <dbReference type="NCBI Taxonomy" id="334771"/>
    <lineage>
        <taxon>Archaea</taxon>
        <taxon>Thermoproteota</taxon>
        <taxon>Thermoprotei</taxon>
        <taxon>Desulfurococcales</taxon>
        <taxon>Desulfurococcaceae</taxon>
        <taxon>Ignisphaera</taxon>
    </lineage>
</organism>
<dbReference type="InterPro" id="IPR013022">
    <property type="entry name" value="Xyl_isomerase-like_TIM-brl"/>
</dbReference>
<gene>
    <name evidence="2" type="ORF">ENO26_03550</name>
</gene>
<dbReference type="SUPFAM" id="SSF51658">
    <property type="entry name" value="Xylose isomerase-like"/>
    <property type="match status" value="1"/>
</dbReference>
<dbReference type="GO" id="GO:0016853">
    <property type="term" value="F:isomerase activity"/>
    <property type="evidence" value="ECO:0007669"/>
    <property type="project" value="UniProtKB-KW"/>
</dbReference>
<dbReference type="Pfam" id="PF01261">
    <property type="entry name" value="AP_endonuc_2"/>
    <property type="match status" value="1"/>
</dbReference>
<reference evidence="2" key="1">
    <citation type="journal article" date="2020" name="mSystems">
        <title>Genome- and Community-Level Interaction Insights into Carbon Utilization and Element Cycling Functions of Hydrothermarchaeota in Hydrothermal Sediment.</title>
        <authorList>
            <person name="Zhou Z."/>
            <person name="Liu Y."/>
            <person name="Xu W."/>
            <person name="Pan J."/>
            <person name="Luo Z.H."/>
            <person name="Li M."/>
        </authorList>
    </citation>
    <scope>NUCLEOTIDE SEQUENCE [LARGE SCALE GENOMIC DNA]</scope>
    <source>
        <strain evidence="2">SpSt-125</strain>
    </source>
</reference>
<evidence type="ECO:0000313" key="2">
    <source>
        <dbReference type="EMBL" id="HEM66635.1"/>
    </source>
</evidence>
<keyword evidence="2" id="KW-0413">Isomerase</keyword>
<proteinExistence type="predicted"/>
<feature type="domain" description="Xylose isomerase-like TIM barrel" evidence="1">
    <location>
        <begin position="25"/>
        <end position="251"/>
    </location>
</feature>
<dbReference type="PANTHER" id="PTHR12110:SF41">
    <property type="entry name" value="INOSOSE DEHYDRATASE"/>
    <property type="match status" value="1"/>
</dbReference>
<dbReference type="EMBL" id="DSEU01000024">
    <property type="protein sequence ID" value="HEM66635.1"/>
    <property type="molecule type" value="Genomic_DNA"/>
</dbReference>
<evidence type="ECO:0000259" key="1">
    <source>
        <dbReference type="Pfam" id="PF01261"/>
    </source>
</evidence>
<sequence>MSFHIALQLYSLREEISKRFYEVLKEVADLGFDGVEFAGFYGKDSNELREALYRLGLGIAGVHTPIQAFGESEIDKTISFNLALGNKYLIIPGLPPEMTRTKGDWIMFAETLNNLAKKLKQYGMRIGYHNHWVEFTPIEGELPWDLIFSRTSEDIVMQIDIGHALRAGLTTDDLIEVIKRYRGRAVSVHAKDYSKIKGYDVVIGEGDTKWLDILRALRDYGGTEWIIIEQETYPYKPPLESIKRSLKNLKNTLSTL</sequence>
<dbReference type="InterPro" id="IPR036237">
    <property type="entry name" value="Xyl_isomerase-like_sf"/>
</dbReference>
<comment type="caution">
    <text evidence="2">The sequence shown here is derived from an EMBL/GenBank/DDBJ whole genome shotgun (WGS) entry which is preliminary data.</text>
</comment>